<evidence type="ECO:0000256" key="1">
    <source>
        <dbReference type="SAM" id="MobiDB-lite"/>
    </source>
</evidence>
<feature type="region of interest" description="Disordered" evidence="1">
    <location>
        <begin position="229"/>
        <end position="306"/>
    </location>
</feature>
<feature type="compositionally biased region" description="Low complexity" evidence="1">
    <location>
        <begin position="235"/>
        <end position="268"/>
    </location>
</feature>
<protein>
    <recommendedName>
        <fullName evidence="4">Tetratricopeptide repeat protein</fullName>
    </recommendedName>
</protein>
<proteinExistence type="predicted"/>
<sequence>MIPEEITGEELDVEAREELRTLPKDLAALVARHLVAAGRLVEDDAELAYRHAKTARRLASRVGVVREACGIAAYHAGAWSEALSELRAARRLPGREDLYLSILADCERGLGRPERALDITRSKEAGSLPKEERIELHIVESGARRDLGQFDAAVVALQIPELKDRRLRPWSARLFYAYADALVAAGREEEAKDWFLRSAAADRDEETDATERYAELDGLEIIDIVDPETAEETAEASVEASVEDSAAATPESGQEPPAPQAPASATPELEPADERPREPESPLTLSFQPPPDALPDPESPGTEETD</sequence>
<feature type="compositionally biased region" description="Pro residues" evidence="1">
    <location>
        <begin position="288"/>
        <end position="298"/>
    </location>
</feature>
<keyword evidence="3" id="KW-1185">Reference proteome</keyword>
<dbReference type="SUPFAM" id="SSF48452">
    <property type="entry name" value="TPR-like"/>
    <property type="match status" value="1"/>
</dbReference>
<dbReference type="EMBL" id="BAAAHH010000001">
    <property type="protein sequence ID" value="GAA0935142.1"/>
    <property type="molecule type" value="Genomic_DNA"/>
</dbReference>
<accession>A0ABN1PYX1</accession>
<evidence type="ECO:0008006" key="4">
    <source>
        <dbReference type="Google" id="ProtNLM"/>
    </source>
</evidence>
<name>A0ABN1PYX1_9ACTN</name>
<reference evidence="2 3" key="1">
    <citation type="journal article" date="2019" name="Int. J. Syst. Evol. Microbiol.">
        <title>The Global Catalogue of Microorganisms (GCM) 10K type strain sequencing project: providing services to taxonomists for standard genome sequencing and annotation.</title>
        <authorList>
            <consortium name="The Broad Institute Genomics Platform"/>
            <consortium name="The Broad Institute Genome Sequencing Center for Infectious Disease"/>
            <person name="Wu L."/>
            <person name="Ma J."/>
        </authorList>
    </citation>
    <scope>NUCLEOTIDE SEQUENCE [LARGE SCALE GENOMIC DNA]</scope>
    <source>
        <strain evidence="2 3">JCM 10696</strain>
    </source>
</reference>
<dbReference type="Proteomes" id="UP001500665">
    <property type="component" value="Unassembled WGS sequence"/>
</dbReference>
<comment type="caution">
    <text evidence="2">The sequence shown here is derived from an EMBL/GenBank/DDBJ whole genome shotgun (WGS) entry which is preliminary data.</text>
</comment>
<organism evidence="2 3">
    <name type="scientific">Actinocorallia libanotica</name>
    <dbReference type="NCBI Taxonomy" id="46162"/>
    <lineage>
        <taxon>Bacteria</taxon>
        <taxon>Bacillati</taxon>
        <taxon>Actinomycetota</taxon>
        <taxon>Actinomycetes</taxon>
        <taxon>Streptosporangiales</taxon>
        <taxon>Thermomonosporaceae</taxon>
        <taxon>Actinocorallia</taxon>
    </lineage>
</organism>
<gene>
    <name evidence="2" type="ORF">GCM10009550_00020</name>
</gene>
<evidence type="ECO:0000313" key="2">
    <source>
        <dbReference type="EMBL" id="GAA0935142.1"/>
    </source>
</evidence>
<dbReference type="InterPro" id="IPR011990">
    <property type="entry name" value="TPR-like_helical_dom_sf"/>
</dbReference>
<evidence type="ECO:0000313" key="3">
    <source>
        <dbReference type="Proteomes" id="UP001500665"/>
    </source>
</evidence>
<dbReference type="Gene3D" id="1.25.40.10">
    <property type="entry name" value="Tetratricopeptide repeat domain"/>
    <property type="match status" value="1"/>
</dbReference>